<keyword evidence="12" id="KW-1185">Reference proteome</keyword>
<dbReference type="PATRIC" id="fig|1367477.3.peg.4399"/>
<dbReference type="GO" id="GO:0005198">
    <property type="term" value="F:structural molecule activity"/>
    <property type="evidence" value="ECO:0007669"/>
    <property type="project" value="UniProtKB-UniRule"/>
</dbReference>
<dbReference type="PRINTS" id="PR01005">
    <property type="entry name" value="FLGHOOKAP1"/>
</dbReference>
<dbReference type="KEGG" id="bif:N288_22050"/>
<dbReference type="EMBL" id="CP006643">
    <property type="protein sequence ID" value="AGX06250.1"/>
    <property type="molecule type" value="Genomic_DNA"/>
</dbReference>
<dbReference type="RefSeq" id="WP_022544404.1">
    <property type="nucleotide sequence ID" value="NC_022524.1"/>
</dbReference>
<evidence type="ECO:0000313" key="11">
    <source>
        <dbReference type="EMBL" id="AGX06250.1"/>
    </source>
</evidence>
<dbReference type="AlphaFoldDB" id="U5LFM8"/>
<accession>U5LFM8</accession>
<dbReference type="OrthoDB" id="9802553at2"/>
<comment type="subcellular location">
    <subcellularLocation>
        <location evidence="1 7">Bacterial flagellum</location>
    </subcellularLocation>
    <subcellularLocation>
        <location evidence="2 7">Secreted</location>
    </subcellularLocation>
</comment>
<keyword evidence="6 7" id="KW-0975">Bacterial flagellum</keyword>
<gene>
    <name evidence="7" type="primary">flgK</name>
    <name evidence="11" type="ORF">N288_22050</name>
</gene>
<dbReference type="GO" id="GO:0009424">
    <property type="term" value="C:bacterial-type flagellum hook"/>
    <property type="evidence" value="ECO:0007669"/>
    <property type="project" value="UniProtKB-UniRule"/>
</dbReference>
<dbReference type="PANTHER" id="PTHR30033:SF1">
    <property type="entry name" value="FLAGELLAR HOOK-ASSOCIATED PROTEIN 1"/>
    <property type="match status" value="1"/>
</dbReference>
<evidence type="ECO:0000256" key="1">
    <source>
        <dbReference type="ARBA" id="ARBA00004365"/>
    </source>
</evidence>
<dbReference type="Pfam" id="PF22638">
    <property type="entry name" value="FlgK_D1"/>
    <property type="match status" value="1"/>
</dbReference>
<evidence type="ECO:0000259" key="10">
    <source>
        <dbReference type="Pfam" id="PF22638"/>
    </source>
</evidence>
<dbReference type="InterPro" id="IPR002371">
    <property type="entry name" value="FlgK"/>
</dbReference>
<organism evidence="11 12">
    <name type="scientific">Bacillus infantis NRRL B-14911</name>
    <dbReference type="NCBI Taxonomy" id="1367477"/>
    <lineage>
        <taxon>Bacteria</taxon>
        <taxon>Bacillati</taxon>
        <taxon>Bacillota</taxon>
        <taxon>Bacilli</taxon>
        <taxon>Bacillales</taxon>
        <taxon>Bacillaceae</taxon>
        <taxon>Bacillus</taxon>
    </lineage>
</organism>
<evidence type="ECO:0000256" key="7">
    <source>
        <dbReference type="RuleBase" id="RU362065"/>
    </source>
</evidence>
<comment type="similarity">
    <text evidence="3 7">Belongs to the flagella basal body rod proteins family.</text>
</comment>
<evidence type="ECO:0000256" key="6">
    <source>
        <dbReference type="ARBA" id="ARBA00023143"/>
    </source>
</evidence>
<dbReference type="SUPFAM" id="SSF64518">
    <property type="entry name" value="Phase 1 flagellin"/>
    <property type="match status" value="1"/>
</dbReference>
<evidence type="ECO:0000256" key="3">
    <source>
        <dbReference type="ARBA" id="ARBA00009677"/>
    </source>
</evidence>
<dbReference type="InterPro" id="IPR053927">
    <property type="entry name" value="FlgK_helical"/>
</dbReference>
<feature type="domain" description="Flagellar basal-body/hook protein C-terminal" evidence="9">
    <location>
        <begin position="487"/>
        <end position="525"/>
    </location>
</feature>
<evidence type="ECO:0000313" key="12">
    <source>
        <dbReference type="Proteomes" id="UP000017805"/>
    </source>
</evidence>
<keyword evidence="11" id="KW-0969">Cilium</keyword>
<dbReference type="HOGENOM" id="CLU_012762_1_1_9"/>
<protein>
    <recommendedName>
        <fullName evidence="4 7">Flagellar hook-associated protein 1</fullName>
        <shortName evidence="7">HAP1</shortName>
    </recommendedName>
</protein>
<keyword evidence="5 7" id="KW-0964">Secreted</keyword>
<feature type="domain" description="Flagellar hook-associated protein FlgK helical" evidence="10">
    <location>
        <begin position="102"/>
        <end position="374"/>
    </location>
</feature>
<dbReference type="InterPro" id="IPR001444">
    <property type="entry name" value="Flag_bb_rod_N"/>
</dbReference>
<dbReference type="PANTHER" id="PTHR30033">
    <property type="entry name" value="FLAGELLAR HOOK-ASSOCIATED PROTEIN 1"/>
    <property type="match status" value="1"/>
</dbReference>
<dbReference type="Proteomes" id="UP000017805">
    <property type="component" value="Chromosome"/>
</dbReference>
<evidence type="ECO:0000256" key="2">
    <source>
        <dbReference type="ARBA" id="ARBA00004613"/>
    </source>
</evidence>
<dbReference type="InterPro" id="IPR010930">
    <property type="entry name" value="Flg_bb/hook_C_dom"/>
</dbReference>
<dbReference type="NCBIfam" id="TIGR02492">
    <property type="entry name" value="flgK_ends"/>
    <property type="match status" value="1"/>
</dbReference>
<evidence type="ECO:0000256" key="5">
    <source>
        <dbReference type="ARBA" id="ARBA00022525"/>
    </source>
</evidence>
<keyword evidence="11" id="KW-0966">Cell projection</keyword>
<dbReference type="STRING" id="1367477.N288_22050"/>
<feature type="domain" description="Flagellar basal body rod protein N-terminal" evidence="8">
    <location>
        <begin position="8"/>
        <end position="37"/>
    </location>
</feature>
<dbReference type="Pfam" id="PF00460">
    <property type="entry name" value="Flg_bb_rod"/>
    <property type="match status" value="1"/>
</dbReference>
<reference evidence="11" key="1">
    <citation type="submission" date="2013-07" db="EMBL/GenBank/DDBJ databases">
        <title>Complete genome sequence of Bacillus infantis NRRL B-14911 that has potential to induce cardiac disease by antigenic mimicry.</title>
        <authorList>
            <person name="Massilamany C."/>
            <person name="Smith T.P.L."/>
            <person name="Loy J.D."/>
            <person name="Barletta R."/>
            <person name="Reddy J."/>
        </authorList>
    </citation>
    <scope>NUCLEOTIDE SEQUENCE [LARGE SCALE GENOMIC DNA]</scope>
    <source>
        <strain evidence="11">NRRL B-14911</strain>
    </source>
</reference>
<evidence type="ECO:0000259" key="8">
    <source>
        <dbReference type="Pfam" id="PF00460"/>
    </source>
</evidence>
<evidence type="ECO:0000259" key="9">
    <source>
        <dbReference type="Pfam" id="PF06429"/>
    </source>
</evidence>
<dbReference type="Pfam" id="PF06429">
    <property type="entry name" value="Flg_bbr_C"/>
    <property type="match status" value="1"/>
</dbReference>
<sequence>MRSTFMGLETARRGMFTQQSALYVTGHNIANANTPGFSRQRINFEQTSPYPAASMNRPQVPGQMGTGVEAGSVQRIREGFLDLQYRVEANKVGYYSSMSESLTKMEEIMNEPSESGLHATMEKFWNSLQDIASHTENTGARDVAAASGQMVADTLNYYYNSLSRVQQDIGSEIGVKVKEINGLVSQINALNKQIASVEPNGYLPNDLYDERDLYVDQLSQLVNIKVTNVKPDNYGHAKDISEGLYKIEIVGDDGKSFSPAAVLLDVTKEDGLKDPNLLEVTDITDAANEDLELVSGLITEVRVGGAALPSMNFSGELSGLIKSYGYIDNSGNKAGFYPDMLQKLNDFTTAFAMEFNKIHESGFDLNGNPGKAFFEFDPSQGDNPAQQIRVNKDILADSSLIAAAATSTGGSGDNDNAHELSQIKTKAFGSFLSKGDAGFPASMTSGNLDTYYSGIIGRLGVDSQSAQKNANNSIVLADSVDKSRQSVSAVSLDEEMTNMIKFQHAYNAAARNITVVDEMLDKIINGMGVVGR</sequence>
<keyword evidence="11" id="KW-0282">Flagellum</keyword>
<name>U5LFM8_9BACI</name>
<dbReference type="GO" id="GO:0005576">
    <property type="term" value="C:extracellular region"/>
    <property type="evidence" value="ECO:0007669"/>
    <property type="project" value="UniProtKB-SubCell"/>
</dbReference>
<dbReference type="GO" id="GO:0044780">
    <property type="term" value="P:bacterial-type flagellum assembly"/>
    <property type="evidence" value="ECO:0007669"/>
    <property type="project" value="InterPro"/>
</dbReference>
<evidence type="ECO:0000256" key="4">
    <source>
        <dbReference type="ARBA" id="ARBA00016244"/>
    </source>
</evidence>
<proteinExistence type="inferred from homology"/>